<feature type="domain" description="Type I restriction modification DNA specificity" evidence="4">
    <location>
        <begin position="182"/>
        <end position="309"/>
    </location>
</feature>
<dbReference type="InterPro" id="IPR044946">
    <property type="entry name" value="Restrct_endonuc_typeI_TRD_sf"/>
</dbReference>
<dbReference type="PANTHER" id="PTHR30408">
    <property type="entry name" value="TYPE-1 RESTRICTION ENZYME ECOKI SPECIFICITY PROTEIN"/>
    <property type="match status" value="1"/>
</dbReference>
<dbReference type="REBASE" id="392101">
    <property type="entry name" value="S.HruOs34ORF20P"/>
</dbReference>
<evidence type="ECO:0000313" key="5">
    <source>
        <dbReference type="EMBL" id="QJP98672.1"/>
    </source>
</evidence>
<reference evidence="5 6" key="1">
    <citation type="journal article" date="2012" name="J. Bacteriol.">
        <title>Genome sequence of the pathogenic Herbaspirillum seropedicae strain Os34, isolated from rice roots.</title>
        <authorList>
            <person name="Ye W."/>
            <person name="Ye S."/>
            <person name="Liu J."/>
            <person name="Chang S."/>
            <person name="Chen M."/>
            <person name="Zhu B."/>
            <person name="Guo L."/>
            <person name="An Q."/>
        </authorList>
    </citation>
    <scope>NUCLEOTIDE SEQUENCE [LARGE SCALE GENOMIC DNA]</scope>
    <source>
        <strain evidence="5 6">Os34</strain>
    </source>
</reference>
<sequence length="347" mass="38694">MTFARLPFEAVFADESAGNIKTPQSEYLREGAFPVVDQGKALVGGYVEDPSRLCGEGRPAIVFGDHTRCIKYVNFPFCMGADGVKVLRPKIDADLKYLYYYLQTVRLPDAGYDRHFKYLKRTEIVVPSVPEQRRIAAILDQADLLRAKRREALAQLDGLQQAIFMEMFGDPKTNPKSLRKASLHSLLKLKSGEFLPSSEMVNTGPYPVFGGNGINGCHDKFLFDARKIVIGRVGVYCGCVHVSPARSWITDNALYVSEHDASVKFDFLSFSLKLAKLNQYASQSAQPLISGSRIYPVEILVPPIASQLEFIERAEKSKNLANANMESSKALDDLFSSLQHRAFRGEL</sequence>
<dbReference type="Pfam" id="PF01420">
    <property type="entry name" value="Methylase_S"/>
    <property type="match status" value="2"/>
</dbReference>
<gene>
    <name evidence="5" type="ORF">C798_00025</name>
</gene>
<dbReference type="RefSeq" id="WP_017455085.1">
    <property type="nucleotide sequence ID" value="NZ_CP008956.1"/>
</dbReference>
<proteinExistence type="inferred from homology"/>
<dbReference type="GO" id="GO:0009307">
    <property type="term" value="P:DNA restriction-modification system"/>
    <property type="evidence" value="ECO:0007669"/>
    <property type="project" value="UniProtKB-KW"/>
</dbReference>
<keyword evidence="2" id="KW-0680">Restriction system</keyword>
<feature type="domain" description="Type I restriction modification DNA specificity" evidence="4">
    <location>
        <begin position="62"/>
        <end position="150"/>
    </location>
</feature>
<evidence type="ECO:0000259" key="4">
    <source>
        <dbReference type="Pfam" id="PF01420"/>
    </source>
</evidence>
<comment type="similarity">
    <text evidence="1">Belongs to the type-I restriction system S methylase family.</text>
</comment>
<dbReference type="InterPro" id="IPR052021">
    <property type="entry name" value="Type-I_RS_S_subunit"/>
</dbReference>
<dbReference type="PANTHER" id="PTHR30408:SF12">
    <property type="entry name" value="TYPE I RESTRICTION ENZYME MJAVIII SPECIFICITY SUBUNIT"/>
    <property type="match status" value="1"/>
</dbReference>
<keyword evidence="5" id="KW-0255">Endonuclease</keyword>
<dbReference type="EMBL" id="CP008956">
    <property type="protein sequence ID" value="QJP98672.1"/>
    <property type="molecule type" value="Genomic_DNA"/>
</dbReference>
<dbReference type="CDD" id="cd17266">
    <property type="entry name" value="RMtype1_S_Sau1132ORF3780P-TRD2-CR2_like"/>
    <property type="match status" value="1"/>
</dbReference>
<dbReference type="InterPro" id="IPR000055">
    <property type="entry name" value="Restrct_endonuc_typeI_TRD"/>
</dbReference>
<accession>A0A6M3ZJS8</accession>
<organism evidence="5 6">
    <name type="scientific">Herbaspirillum rubrisubalbicans Os34</name>
    <dbReference type="NCBI Taxonomy" id="1235827"/>
    <lineage>
        <taxon>Bacteria</taxon>
        <taxon>Pseudomonadati</taxon>
        <taxon>Pseudomonadota</taxon>
        <taxon>Betaproteobacteria</taxon>
        <taxon>Burkholderiales</taxon>
        <taxon>Oxalobacteraceae</taxon>
        <taxon>Herbaspirillum</taxon>
    </lineage>
</organism>
<protein>
    <submittedName>
        <fullName evidence="5">Restriction endonuclease subunit S</fullName>
    </submittedName>
</protein>
<evidence type="ECO:0000256" key="3">
    <source>
        <dbReference type="ARBA" id="ARBA00023125"/>
    </source>
</evidence>
<dbReference type="Gene3D" id="3.90.220.20">
    <property type="entry name" value="DNA methylase specificity domains"/>
    <property type="match status" value="2"/>
</dbReference>
<keyword evidence="3" id="KW-0238">DNA-binding</keyword>
<evidence type="ECO:0000256" key="1">
    <source>
        <dbReference type="ARBA" id="ARBA00010923"/>
    </source>
</evidence>
<evidence type="ECO:0000313" key="6">
    <source>
        <dbReference type="Proteomes" id="UP000501648"/>
    </source>
</evidence>
<dbReference type="AlphaFoldDB" id="A0A6M3ZJS8"/>
<dbReference type="GO" id="GO:0004519">
    <property type="term" value="F:endonuclease activity"/>
    <property type="evidence" value="ECO:0007669"/>
    <property type="project" value="UniProtKB-KW"/>
</dbReference>
<name>A0A6M3ZJS8_9BURK</name>
<keyword evidence="5" id="KW-0540">Nuclease</keyword>
<dbReference type="Gene3D" id="1.10.287.1120">
    <property type="entry name" value="Bipartite methylase S protein"/>
    <property type="match status" value="1"/>
</dbReference>
<dbReference type="Proteomes" id="UP000501648">
    <property type="component" value="Chromosome"/>
</dbReference>
<dbReference type="GO" id="GO:0003677">
    <property type="term" value="F:DNA binding"/>
    <property type="evidence" value="ECO:0007669"/>
    <property type="project" value="UniProtKB-KW"/>
</dbReference>
<evidence type="ECO:0000256" key="2">
    <source>
        <dbReference type="ARBA" id="ARBA00022747"/>
    </source>
</evidence>
<keyword evidence="5" id="KW-0378">Hydrolase</keyword>
<dbReference type="SUPFAM" id="SSF116734">
    <property type="entry name" value="DNA methylase specificity domain"/>
    <property type="match status" value="2"/>
</dbReference>